<sequence>MPVPERIYSENEIFLNATNFTCSVSSIGQNLSHYATSNEVYIREIIFYTLMLIAGSCSNTPIFVTLLKNRQRKSSVNMMIMHLCISNLIVTYIMIPLEIAWRLRVLWQIDNAAWAILLFIRAFASNLFSAVLVCISVDRYSAIVNSLDVIGARKKGKILLGVAWTTSIISSIFEGLLFYRDLLPFIQCVNFSLFTMPNYNVVSIIFCLLTVYFIPSTLIALCYSRILCVVCKRPRGTDGCFTLADNSKEYPHRRRWLRPSEIIHMERARARILRITIIIMLTFFVCWTPYVAMILWYLFDPVSAEEINSYLQSTLYIFAVSNSCISPFFYGNYIVKYKEIFRKMCQKNRPIPHYA</sequence>
<dbReference type="GO" id="GO:0042277">
    <property type="term" value="F:peptide binding"/>
    <property type="evidence" value="ECO:0007669"/>
    <property type="project" value="TreeGrafter"/>
</dbReference>
<evidence type="ECO:0000256" key="2">
    <source>
        <dbReference type="ARBA" id="ARBA00010663"/>
    </source>
</evidence>
<evidence type="ECO:0000259" key="9">
    <source>
        <dbReference type="PROSITE" id="PS50262"/>
    </source>
</evidence>
<keyword evidence="6 8" id="KW-0472">Membrane</keyword>
<evidence type="ECO:0000256" key="5">
    <source>
        <dbReference type="ARBA" id="ARBA00022989"/>
    </source>
</evidence>
<keyword evidence="3" id="KW-1003">Cell membrane</keyword>
<evidence type="ECO:0000256" key="7">
    <source>
        <dbReference type="ARBA" id="ARBA00023170"/>
    </source>
</evidence>
<dbReference type="SUPFAM" id="SSF81321">
    <property type="entry name" value="Family A G protein-coupled receptor-like"/>
    <property type="match status" value="1"/>
</dbReference>
<evidence type="ECO:0000256" key="4">
    <source>
        <dbReference type="ARBA" id="ARBA00022692"/>
    </source>
</evidence>
<evidence type="ECO:0000256" key="6">
    <source>
        <dbReference type="ARBA" id="ARBA00023136"/>
    </source>
</evidence>
<evidence type="ECO:0000256" key="3">
    <source>
        <dbReference type="ARBA" id="ARBA00022475"/>
    </source>
</evidence>
<accession>A0AAV4TCN3</accession>
<feature type="domain" description="G-protein coupled receptors family 1 profile" evidence="9">
    <location>
        <begin position="58"/>
        <end position="330"/>
    </location>
</feature>
<organism evidence="10 11">
    <name type="scientific">Caerostris darwini</name>
    <dbReference type="NCBI Taxonomy" id="1538125"/>
    <lineage>
        <taxon>Eukaryota</taxon>
        <taxon>Metazoa</taxon>
        <taxon>Ecdysozoa</taxon>
        <taxon>Arthropoda</taxon>
        <taxon>Chelicerata</taxon>
        <taxon>Arachnida</taxon>
        <taxon>Araneae</taxon>
        <taxon>Araneomorphae</taxon>
        <taxon>Entelegynae</taxon>
        <taxon>Araneoidea</taxon>
        <taxon>Araneidae</taxon>
        <taxon>Caerostris</taxon>
    </lineage>
</organism>
<feature type="transmembrane region" description="Helical" evidence="8">
    <location>
        <begin position="113"/>
        <end position="137"/>
    </location>
</feature>
<evidence type="ECO:0000256" key="8">
    <source>
        <dbReference type="SAM" id="Phobius"/>
    </source>
</evidence>
<dbReference type="GO" id="GO:0005886">
    <property type="term" value="C:plasma membrane"/>
    <property type="evidence" value="ECO:0007669"/>
    <property type="project" value="UniProtKB-SubCell"/>
</dbReference>
<feature type="transmembrane region" description="Helical" evidence="8">
    <location>
        <begin position="199"/>
        <end position="223"/>
    </location>
</feature>
<feature type="transmembrane region" description="Helical" evidence="8">
    <location>
        <begin position="158"/>
        <end position="179"/>
    </location>
</feature>
<dbReference type="PROSITE" id="PS50262">
    <property type="entry name" value="G_PROTEIN_RECEP_F1_2"/>
    <property type="match status" value="1"/>
</dbReference>
<proteinExistence type="inferred from homology"/>
<evidence type="ECO:0000313" key="11">
    <source>
        <dbReference type="Proteomes" id="UP001054837"/>
    </source>
</evidence>
<feature type="transmembrane region" description="Helical" evidence="8">
    <location>
        <begin position="79"/>
        <end position="101"/>
    </location>
</feature>
<comment type="similarity">
    <text evidence="2">Belongs to the G-protein coupled receptor 1 family.</text>
</comment>
<evidence type="ECO:0000313" key="10">
    <source>
        <dbReference type="EMBL" id="GIY44408.1"/>
    </source>
</evidence>
<reference evidence="10 11" key="1">
    <citation type="submission" date="2021-06" db="EMBL/GenBank/DDBJ databases">
        <title>Caerostris darwini draft genome.</title>
        <authorList>
            <person name="Kono N."/>
            <person name="Arakawa K."/>
        </authorList>
    </citation>
    <scope>NUCLEOTIDE SEQUENCE [LARGE SCALE GENOMIC DNA]</scope>
</reference>
<dbReference type="EMBL" id="BPLQ01009514">
    <property type="protein sequence ID" value="GIY44408.1"/>
    <property type="molecule type" value="Genomic_DNA"/>
</dbReference>
<feature type="transmembrane region" description="Helical" evidence="8">
    <location>
        <begin position="315"/>
        <end position="335"/>
    </location>
</feature>
<dbReference type="GO" id="GO:0004930">
    <property type="term" value="F:G protein-coupled receptor activity"/>
    <property type="evidence" value="ECO:0007669"/>
    <property type="project" value="InterPro"/>
</dbReference>
<dbReference type="AlphaFoldDB" id="A0AAV4TCN3"/>
<dbReference type="PANTHER" id="PTHR24241">
    <property type="entry name" value="NEUROPEPTIDE RECEPTOR-RELATED G-PROTEIN COUPLED RECEPTOR"/>
    <property type="match status" value="1"/>
</dbReference>
<dbReference type="PRINTS" id="PR00237">
    <property type="entry name" value="GPCRRHODOPSN"/>
</dbReference>
<protein>
    <submittedName>
        <fullName evidence="10">Gonadotropin-releasing hormone II receptor</fullName>
    </submittedName>
</protein>
<name>A0AAV4TCN3_9ARAC</name>
<keyword evidence="5 8" id="KW-1133">Transmembrane helix</keyword>
<dbReference type="Gene3D" id="1.20.1070.10">
    <property type="entry name" value="Rhodopsin 7-helix transmembrane proteins"/>
    <property type="match status" value="1"/>
</dbReference>
<comment type="subcellular location">
    <subcellularLocation>
        <location evidence="1">Cell membrane</location>
        <topology evidence="1">Multi-pass membrane protein</topology>
    </subcellularLocation>
</comment>
<dbReference type="InterPro" id="IPR017452">
    <property type="entry name" value="GPCR_Rhodpsn_7TM"/>
</dbReference>
<comment type="caution">
    <text evidence="10">The sequence shown here is derived from an EMBL/GenBank/DDBJ whole genome shotgun (WGS) entry which is preliminary data.</text>
</comment>
<keyword evidence="11" id="KW-1185">Reference proteome</keyword>
<evidence type="ECO:0000256" key="1">
    <source>
        <dbReference type="ARBA" id="ARBA00004651"/>
    </source>
</evidence>
<feature type="transmembrane region" description="Helical" evidence="8">
    <location>
        <begin position="45"/>
        <end position="67"/>
    </location>
</feature>
<gene>
    <name evidence="10" type="ORF">CDAR_249221</name>
</gene>
<dbReference type="InterPro" id="IPR000276">
    <property type="entry name" value="GPCR_Rhodpsn"/>
</dbReference>
<dbReference type="Proteomes" id="UP001054837">
    <property type="component" value="Unassembled WGS sequence"/>
</dbReference>
<feature type="transmembrane region" description="Helical" evidence="8">
    <location>
        <begin position="272"/>
        <end position="299"/>
    </location>
</feature>
<dbReference type="GO" id="GO:0032870">
    <property type="term" value="P:cellular response to hormone stimulus"/>
    <property type="evidence" value="ECO:0007669"/>
    <property type="project" value="TreeGrafter"/>
</dbReference>
<dbReference type="PANTHER" id="PTHR24241:SF190">
    <property type="entry name" value="CARDIOACCELERATORY PEPTIDE RECEPTOR-LIKE PROTEIN"/>
    <property type="match status" value="1"/>
</dbReference>
<keyword evidence="4 8" id="KW-0812">Transmembrane</keyword>
<keyword evidence="7 10" id="KW-0675">Receptor</keyword>
<dbReference type="Pfam" id="PF00001">
    <property type="entry name" value="7tm_1"/>
    <property type="match status" value="1"/>
</dbReference>